<evidence type="ECO:0000256" key="2">
    <source>
        <dbReference type="ARBA" id="ARBA00022692"/>
    </source>
</evidence>
<evidence type="ECO:0000259" key="6">
    <source>
        <dbReference type="Pfam" id="PF04932"/>
    </source>
</evidence>
<evidence type="ECO:0000256" key="3">
    <source>
        <dbReference type="ARBA" id="ARBA00022989"/>
    </source>
</evidence>
<evidence type="ECO:0000313" key="8">
    <source>
        <dbReference type="Proteomes" id="UP000317722"/>
    </source>
</evidence>
<comment type="subcellular location">
    <subcellularLocation>
        <location evidence="1">Membrane</location>
        <topology evidence="1">Multi-pass membrane protein</topology>
    </subcellularLocation>
</comment>
<dbReference type="InterPro" id="IPR007016">
    <property type="entry name" value="O-antigen_ligase-rel_domated"/>
</dbReference>
<dbReference type="AlphaFoldDB" id="A0A502CKT5"/>
<proteinExistence type="predicted"/>
<dbReference type="EMBL" id="RCZM01000006">
    <property type="protein sequence ID" value="TPG13837.1"/>
    <property type="molecule type" value="Genomic_DNA"/>
</dbReference>
<keyword evidence="3 5" id="KW-1133">Transmembrane helix</keyword>
<feature type="transmembrane region" description="Helical" evidence="5">
    <location>
        <begin position="76"/>
        <end position="95"/>
    </location>
</feature>
<evidence type="ECO:0000256" key="4">
    <source>
        <dbReference type="ARBA" id="ARBA00023136"/>
    </source>
</evidence>
<evidence type="ECO:0000256" key="1">
    <source>
        <dbReference type="ARBA" id="ARBA00004141"/>
    </source>
</evidence>
<accession>A0A502CKT5</accession>
<name>A0A502CKT5_9MICO</name>
<feature type="transmembrane region" description="Helical" evidence="5">
    <location>
        <begin position="12"/>
        <end position="32"/>
    </location>
</feature>
<dbReference type="Proteomes" id="UP000317722">
    <property type="component" value="Unassembled WGS sequence"/>
</dbReference>
<feature type="transmembrane region" description="Helical" evidence="5">
    <location>
        <begin position="101"/>
        <end position="120"/>
    </location>
</feature>
<feature type="transmembrane region" description="Helical" evidence="5">
    <location>
        <begin position="132"/>
        <end position="152"/>
    </location>
</feature>
<feature type="transmembrane region" description="Helical" evidence="5">
    <location>
        <begin position="400"/>
        <end position="419"/>
    </location>
</feature>
<keyword evidence="2 5" id="KW-0812">Transmembrane</keyword>
<gene>
    <name evidence="7" type="ORF">EAH86_16495</name>
</gene>
<feature type="transmembrane region" description="Helical" evidence="5">
    <location>
        <begin position="38"/>
        <end position="55"/>
    </location>
</feature>
<feature type="transmembrane region" description="Helical" evidence="5">
    <location>
        <begin position="335"/>
        <end position="364"/>
    </location>
</feature>
<feature type="transmembrane region" description="Helical" evidence="5">
    <location>
        <begin position="263"/>
        <end position="288"/>
    </location>
</feature>
<evidence type="ECO:0000313" key="7">
    <source>
        <dbReference type="EMBL" id="TPG13837.1"/>
    </source>
</evidence>
<keyword evidence="7" id="KW-0436">Ligase</keyword>
<keyword evidence="8" id="KW-1185">Reference proteome</keyword>
<protein>
    <submittedName>
        <fullName evidence="7">O-antigen ligase domain-containing protein</fullName>
    </submittedName>
</protein>
<dbReference type="GO" id="GO:0016020">
    <property type="term" value="C:membrane"/>
    <property type="evidence" value="ECO:0007669"/>
    <property type="project" value="UniProtKB-SubCell"/>
</dbReference>
<reference evidence="7 8" key="1">
    <citation type="journal article" date="2019" name="Environ. Microbiol.">
        <title>Species interactions and distinct microbial communities in high Arctic permafrost affected cryosols are associated with the CH4 and CO2 gas fluxes.</title>
        <authorList>
            <person name="Altshuler I."/>
            <person name="Hamel J."/>
            <person name="Turney S."/>
            <person name="Magnuson E."/>
            <person name="Levesque R."/>
            <person name="Greer C."/>
            <person name="Whyte L.G."/>
        </authorList>
    </citation>
    <scope>NUCLEOTIDE SEQUENCE [LARGE SCALE GENOMIC DNA]</scope>
    <source>
        <strain evidence="7 8">S9.3A</strain>
    </source>
</reference>
<dbReference type="Pfam" id="PF04932">
    <property type="entry name" value="Wzy_C"/>
    <property type="match status" value="1"/>
</dbReference>
<organism evidence="7 8">
    <name type="scientific">Pedococcus bigeumensis</name>
    <dbReference type="NCBI Taxonomy" id="433644"/>
    <lineage>
        <taxon>Bacteria</taxon>
        <taxon>Bacillati</taxon>
        <taxon>Actinomycetota</taxon>
        <taxon>Actinomycetes</taxon>
        <taxon>Micrococcales</taxon>
        <taxon>Intrasporangiaceae</taxon>
        <taxon>Pedococcus</taxon>
    </lineage>
</organism>
<dbReference type="PANTHER" id="PTHR37422:SF13">
    <property type="entry name" value="LIPOPOLYSACCHARIDE BIOSYNTHESIS PROTEIN PA4999-RELATED"/>
    <property type="match status" value="1"/>
</dbReference>
<feature type="transmembrane region" description="Helical" evidence="5">
    <location>
        <begin position="376"/>
        <end position="394"/>
    </location>
</feature>
<dbReference type="PANTHER" id="PTHR37422">
    <property type="entry name" value="TEICHURONIC ACID BIOSYNTHESIS PROTEIN TUAE"/>
    <property type="match status" value="1"/>
</dbReference>
<feature type="transmembrane region" description="Helical" evidence="5">
    <location>
        <begin position="221"/>
        <end position="251"/>
    </location>
</feature>
<evidence type="ECO:0000256" key="5">
    <source>
        <dbReference type="SAM" id="Phobius"/>
    </source>
</evidence>
<feature type="domain" description="O-antigen ligase-related" evidence="6">
    <location>
        <begin position="224"/>
        <end position="350"/>
    </location>
</feature>
<sequence length="458" mass="48331">MPARLAAPRADGTTFITIYLVLLFAIPSRLVVGPLGTIGAPATVVGLTGTGWWLWHQAAQPFGHPLSFQPVRRMSVVFFGAVMLSYIAAVSRPISATESSSAQSGVLLLLSWLGILLVTHDGLPNRERLDTLLRRLALAVGLMAALGVLQFATGRPFTNYIQIPGLEATSSLVSVNERGGFARPAGTAIHPIEFGAVINLMLPLCLHVALHPGPLGRFRRWFPVAAIALSIPLSISRSALVSAAIVLAFLVPTWERRLRRIALVAMSLLGGVVFVAVPGMLGTILGLFSGISGDSSTQSRTGSYGLAWEFIQRSPLIGRGFLTFLPEYRILDNQYLGLLIDCGVVGLVTLLALFGTGIVVSLICRRRSTDPATRSLGQSLAAATASATASFALFDAFSFPMFAGATFLILGITGCLFNLERIQKALPPKGAARERPGVAVASMPSVAAASIGHPGETG</sequence>
<comment type="caution">
    <text evidence="7">The sequence shown here is derived from an EMBL/GenBank/DDBJ whole genome shotgun (WGS) entry which is preliminary data.</text>
</comment>
<dbReference type="GO" id="GO:0016874">
    <property type="term" value="F:ligase activity"/>
    <property type="evidence" value="ECO:0007669"/>
    <property type="project" value="UniProtKB-KW"/>
</dbReference>
<dbReference type="InterPro" id="IPR051533">
    <property type="entry name" value="WaaL-like"/>
</dbReference>
<keyword evidence="4 5" id="KW-0472">Membrane</keyword>